<dbReference type="EMBL" id="SJPY01000001">
    <property type="protein sequence ID" value="TWU45876.1"/>
    <property type="molecule type" value="Genomic_DNA"/>
</dbReference>
<dbReference type="InterPro" id="IPR010621">
    <property type="entry name" value="DUF1214"/>
</dbReference>
<sequence length="488" mass="54040" precursor="true">MKTTRARFIQMALAGLITSTAFMGCEKKAANTDTATGEKPDKEVVLPALTTEEARAIAKEAAIYGFPVIDNYRINYDYYFKPGTPEYKGPPNTLINVPRVYTPADTAVQTPNSDTPYSWMGADLRAEPIVLTVPEIPKDRYFSIQFVDAYTYNFAYAGSRATGNGGGNFLLAGPNWKGEKPPGITEVIQSDTELNTVIYRTQLFDPADIDNVKKIQSEYKVQPLSQFLGKPAPAAAPKIDYMVPCTPEEEKKSLKQFEVLNFVLQFCPTVPSEVELMERFAKLGIGAGKTFDAATFSPEVQKAIEEGIGDAWIEFDGLVKQFDEGKVTSGDVFGTRKYLKGNYLYRLAGAALGIYGNSKEEAMYPVLRIDAEGKPLTGANNYTLHFPNGQLPPVHAFWSATMYELPQSLLVANPIDRYLINSPMLPELKKDADSGLTLYIQNESPGKELESNWLPAPKGSFAVYMRLYWPKEAAIDGSWKAPKLEKVK</sequence>
<proteinExistence type="predicted"/>
<comment type="caution">
    <text evidence="4">The sequence shown here is derived from an EMBL/GenBank/DDBJ whole genome shotgun (WGS) entry which is preliminary data.</text>
</comment>
<dbReference type="PANTHER" id="PTHR36509:SF2">
    <property type="entry name" value="BLL3101 PROTEIN"/>
    <property type="match status" value="1"/>
</dbReference>
<evidence type="ECO:0000313" key="4">
    <source>
        <dbReference type="EMBL" id="TWU45876.1"/>
    </source>
</evidence>
<dbReference type="InterPro" id="IPR010679">
    <property type="entry name" value="DUF1254"/>
</dbReference>
<evidence type="ECO:0000259" key="2">
    <source>
        <dbReference type="Pfam" id="PF06742"/>
    </source>
</evidence>
<feature type="domain" description="DUF1254" evidence="3">
    <location>
        <begin position="91"/>
        <end position="223"/>
    </location>
</feature>
<feature type="signal peptide" evidence="1">
    <location>
        <begin position="1"/>
        <end position="23"/>
    </location>
</feature>
<keyword evidence="5" id="KW-1185">Reference proteome</keyword>
<dbReference type="PANTHER" id="PTHR36509">
    <property type="entry name" value="BLL3101 PROTEIN"/>
    <property type="match status" value="1"/>
</dbReference>
<organism evidence="4 5">
    <name type="scientific">Novipirellula aureliae</name>
    <dbReference type="NCBI Taxonomy" id="2527966"/>
    <lineage>
        <taxon>Bacteria</taxon>
        <taxon>Pseudomonadati</taxon>
        <taxon>Planctomycetota</taxon>
        <taxon>Planctomycetia</taxon>
        <taxon>Pirellulales</taxon>
        <taxon>Pirellulaceae</taxon>
        <taxon>Novipirellula</taxon>
    </lineage>
</organism>
<dbReference type="AlphaFoldDB" id="A0A5C6EEB0"/>
<protein>
    <recommendedName>
        <fullName evidence="6">Cell envelope protein</fullName>
    </recommendedName>
</protein>
<feature type="domain" description="DUF1214" evidence="2">
    <location>
        <begin position="361"/>
        <end position="472"/>
    </location>
</feature>
<dbReference type="Pfam" id="PF06742">
    <property type="entry name" value="DUF1214"/>
    <property type="match status" value="1"/>
</dbReference>
<dbReference type="InterPro" id="IPR037049">
    <property type="entry name" value="DUF1214_C_sf"/>
</dbReference>
<keyword evidence="1" id="KW-0732">Signal</keyword>
<gene>
    <name evidence="4" type="ORF">Q31b_10520</name>
</gene>
<dbReference type="Proteomes" id="UP000315471">
    <property type="component" value="Unassembled WGS sequence"/>
</dbReference>
<accession>A0A5C6EEB0</accession>
<evidence type="ECO:0000256" key="1">
    <source>
        <dbReference type="SAM" id="SignalP"/>
    </source>
</evidence>
<dbReference type="Pfam" id="PF06863">
    <property type="entry name" value="DUF1254"/>
    <property type="match status" value="1"/>
</dbReference>
<evidence type="ECO:0000259" key="3">
    <source>
        <dbReference type="Pfam" id="PF06863"/>
    </source>
</evidence>
<dbReference type="SUPFAM" id="SSF160935">
    <property type="entry name" value="VPA0735-like"/>
    <property type="match status" value="1"/>
</dbReference>
<feature type="chain" id="PRO_5023045974" description="Cell envelope protein" evidence="1">
    <location>
        <begin position="24"/>
        <end position="488"/>
    </location>
</feature>
<dbReference type="InterPro" id="IPR037050">
    <property type="entry name" value="DUF1254_sf"/>
</dbReference>
<evidence type="ECO:0000313" key="5">
    <source>
        <dbReference type="Proteomes" id="UP000315471"/>
    </source>
</evidence>
<dbReference type="Gene3D" id="2.60.40.1610">
    <property type="entry name" value="Domain of unknown function DUF1254"/>
    <property type="match status" value="1"/>
</dbReference>
<dbReference type="RefSeq" id="WP_197170937.1">
    <property type="nucleotide sequence ID" value="NZ_SJPY01000001.1"/>
</dbReference>
<evidence type="ECO:0008006" key="6">
    <source>
        <dbReference type="Google" id="ProtNLM"/>
    </source>
</evidence>
<dbReference type="PROSITE" id="PS51257">
    <property type="entry name" value="PROKAR_LIPOPROTEIN"/>
    <property type="match status" value="1"/>
</dbReference>
<reference evidence="4 5" key="1">
    <citation type="submission" date="2019-02" db="EMBL/GenBank/DDBJ databases">
        <title>Deep-cultivation of Planctomycetes and their phenomic and genomic characterization uncovers novel biology.</title>
        <authorList>
            <person name="Wiegand S."/>
            <person name="Jogler M."/>
            <person name="Boedeker C."/>
            <person name="Pinto D."/>
            <person name="Vollmers J."/>
            <person name="Rivas-Marin E."/>
            <person name="Kohn T."/>
            <person name="Peeters S.H."/>
            <person name="Heuer A."/>
            <person name="Rast P."/>
            <person name="Oberbeckmann S."/>
            <person name="Bunk B."/>
            <person name="Jeske O."/>
            <person name="Meyerdierks A."/>
            <person name="Storesund J.E."/>
            <person name="Kallscheuer N."/>
            <person name="Luecker S."/>
            <person name="Lage O.M."/>
            <person name="Pohl T."/>
            <person name="Merkel B.J."/>
            <person name="Hornburger P."/>
            <person name="Mueller R.-W."/>
            <person name="Bruemmer F."/>
            <person name="Labrenz M."/>
            <person name="Spormann A.M."/>
            <person name="Op Den Camp H."/>
            <person name="Overmann J."/>
            <person name="Amann R."/>
            <person name="Jetten M.S.M."/>
            <person name="Mascher T."/>
            <person name="Medema M.H."/>
            <person name="Devos D.P."/>
            <person name="Kaster A.-K."/>
            <person name="Ovreas L."/>
            <person name="Rohde M."/>
            <person name="Galperin M.Y."/>
            <person name="Jogler C."/>
        </authorList>
    </citation>
    <scope>NUCLEOTIDE SEQUENCE [LARGE SCALE GENOMIC DNA]</scope>
    <source>
        <strain evidence="4 5">Q31b</strain>
    </source>
</reference>
<name>A0A5C6EEB0_9BACT</name>
<dbReference type="Gene3D" id="2.60.120.600">
    <property type="entry name" value="Domain of unknown function DUF1214, C-terminal domain"/>
    <property type="match status" value="1"/>
</dbReference>